<proteinExistence type="predicted"/>
<accession>A0ACB9HZI6</accession>
<dbReference type="Proteomes" id="UP001056120">
    <property type="component" value="Linkage Group LG10"/>
</dbReference>
<gene>
    <name evidence="1" type="ORF">L1987_29257</name>
</gene>
<keyword evidence="2" id="KW-1185">Reference proteome</keyword>
<evidence type="ECO:0000313" key="2">
    <source>
        <dbReference type="Proteomes" id="UP001056120"/>
    </source>
</evidence>
<evidence type="ECO:0000313" key="1">
    <source>
        <dbReference type="EMBL" id="KAI3801154.1"/>
    </source>
</evidence>
<reference evidence="2" key="1">
    <citation type="journal article" date="2022" name="Mol. Ecol. Resour.">
        <title>The genomes of chicory, endive, great burdock and yacon provide insights into Asteraceae palaeo-polyploidization history and plant inulin production.</title>
        <authorList>
            <person name="Fan W."/>
            <person name="Wang S."/>
            <person name="Wang H."/>
            <person name="Wang A."/>
            <person name="Jiang F."/>
            <person name="Liu H."/>
            <person name="Zhao H."/>
            <person name="Xu D."/>
            <person name="Zhang Y."/>
        </authorList>
    </citation>
    <scope>NUCLEOTIDE SEQUENCE [LARGE SCALE GENOMIC DNA]</scope>
    <source>
        <strain evidence="2">cv. Yunnan</strain>
    </source>
</reference>
<name>A0ACB9HZI6_9ASTR</name>
<reference evidence="1 2" key="2">
    <citation type="journal article" date="2022" name="Mol. Ecol. Resour.">
        <title>The genomes of chicory, endive, great burdock and yacon provide insights into Asteraceae paleo-polyploidization history and plant inulin production.</title>
        <authorList>
            <person name="Fan W."/>
            <person name="Wang S."/>
            <person name="Wang H."/>
            <person name="Wang A."/>
            <person name="Jiang F."/>
            <person name="Liu H."/>
            <person name="Zhao H."/>
            <person name="Xu D."/>
            <person name="Zhang Y."/>
        </authorList>
    </citation>
    <scope>NUCLEOTIDE SEQUENCE [LARGE SCALE GENOMIC DNA]</scope>
    <source>
        <strain evidence="2">cv. Yunnan</strain>
        <tissue evidence="1">Leaves</tissue>
    </source>
</reference>
<dbReference type="EMBL" id="CM042027">
    <property type="protein sequence ID" value="KAI3801154.1"/>
    <property type="molecule type" value="Genomic_DNA"/>
</dbReference>
<comment type="caution">
    <text evidence="1">The sequence shown here is derived from an EMBL/GenBank/DDBJ whole genome shotgun (WGS) entry which is preliminary data.</text>
</comment>
<protein>
    <submittedName>
        <fullName evidence="1">Uncharacterized protein</fullName>
    </submittedName>
</protein>
<sequence>MSSYRYQFLRIGESLSSGGQTVNTQRQAVKILDFEQRCPVMPSAQSSQSDQPGIHEPWFVSGSCELHRGPPRSPPRAPINFLDLYNDAGSSRRALRTTFIDSDQQTSRTQTQTVTPLGLEPGHPDPLELSLVYLPVRDQTDPYNLRRDPPVSPPPGPVNVEVSDEDDDIIILSPRSFRQALSSRRTRRTPITDVESVEISGRNQRRRVDPQPSHVNSEGTNSSLDHQPGAPEDFLSCSYLSCRWQVVIECVVV</sequence>
<organism evidence="1 2">
    <name type="scientific">Smallanthus sonchifolius</name>
    <dbReference type="NCBI Taxonomy" id="185202"/>
    <lineage>
        <taxon>Eukaryota</taxon>
        <taxon>Viridiplantae</taxon>
        <taxon>Streptophyta</taxon>
        <taxon>Embryophyta</taxon>
        <taxon>Tracheophyta</taxon>
        <taxon>Spermatophyta</taxon>
        <taxon>Magnoliopsida</taxon>
        <taxon>eudicotyledons</taxon>
        <taxon>Gunneridae</taxon>
        <taxon>Pentapetalae</taxon>
        <taxon>asterids</taxon>
        <taxon>campanulids</taxon>
        <taxon>Asterales</taxon>
        <taxon>Asteraceae</taxon>
        <taxon>Asteroideae</taxon>
        <taxon>Heliantheae alliance</taxon>
        <taxon>Millerieae</taxon>
        <taxon>Smallanthus</taxon>
    </lineage>
</organism>